<keyword evidence="10" id="KW-0131">Cell cycle</keyword>
<dbReference type="GO" id="GO:0005524">
    <property type="term" value="F:ATP binding"/>
    <property type="evidence" value="ECO:0007669"/>
    <property type="project" value="UniProtKB-KW"/>
</dbReference>
<feature type="region of interest" description="Disordered" evidence="14">
    <location>
        <begin position="1"/>
        <end position="209"/>
    </location>
</feature>
<evidence type="ECO:0000256" key="4">
    <source>
        <dbReference type="ARBA" id="ARBA00022527"/>
    </source>
</evidence>
<dbReference type="FunFam" id="1.10.510.10:FF:000124">
    <property type="entry name" value="cyclin-dependent kinase 11B isoform X1"/>
    <property type="match status" value="1"/>
</dbReference>
<name>A0A7M7LKF8_NASVI</name>
<evidence type="ECO:0000256" key="10">
    <source>
        <dbReference type="ARBA" id="ARBA00023306"/>
    </source>
</evidence>
<evidence type="ECO:0000256" key="11">
    <source>
        <dbReference type="ARBA" id="ARBA00047811"/>
    </source>
</evidence>
<feature type="compositionally biased region" description="Basic and acidic residues" evidence="14">
    <location>
        <begin position="294"/>
        <end position="303"/>
    </location>
</feature>
<evidence type="ECO:0000256" key="3">
    <source>
        <dbReference type="ARBA" id="ARBA00012425"/>
    </source>
</evidence>
<accession>A0A7M7LKF8</accession>
<evidence type="ECO:0000313" key="16">
    <source>
        <dbReference type="EnsemblMetazoa" id="XP_003424512"/>
    </source>
</evidence>
<dbReference type="InterPro" id="IPR050108">
    <property type="entry name" value="CDK"/>
</dbReference>
<dbReference type="Gene3D" id="1.10.510.10">
    <property type="entry name" value="Transferase(Phosphotransferase) domain 1"/>
    <property type="match status" value="1"/>
</dbReference>
<dbReference type="OrthoDB" id="647at2759"/>
<dbReference type="EnsemblMetazoa" id="XM_003424464">
    <property type="protein sequence ID" value="XP_003424512"/>
    <property type="gene ID" value="LOC100123143"/>
</dbReference>
<dbReference type="InterPro" id="IPR011009">
    <property type="entry name" value="Kinase-like_dom_sf"/>
</dbReference>
<comment type="catalytic activity">
    <reaction evidence="12">
        <text>L-seryl-[protein] + ATP = O-phospho-L-seryl-[protein] + ADP + H(+)</text>
        <dbReference type="Rhea" id="RHEA:17989"/>
        <dbReference type="Rhea" id="RHEA-COMP:9863"/>
        <dbReference type="Rhea" id="RHEA-COMP:11604"/>
        <dbReference type="ChEBI" id="CHEBI:15378"/>
        <dbReference type="ChEBI" id="CHEBI:29999"/>
        <dbReference type="ChEBI" id="CHEBI:30616"/>
        <dbReference type="ChEBI" id="CHEBI:83421"/>
        <dbReference type="ChEBI" id="CHEBI:456216"/>
        <dbReference type="EC" id="2.7.11.22"/>
    </reaction>
</comment>
<dbReference type="GO" id="GO:0005634">
    <property type="term" value="C:nucleus"/>
    <property type="evidence" value="ECO:0007669"/>
    <property type="project" value="TreeGrafter"/>
</dbReference>
<feature type="compositionally biased region" description="Basic residues" evidence="14">
    <location>
        <begin position="47"/>
        <end position="58"/>
    </location>
</feature>
<feature type="compositionally biased region" description="Basic residues" evidence="14">
    <location>
        <begin position="384"/>
        <end position="393"/>
    </location>
</feature>
<organism evidence="16 17">
    <name type="scientific">Nasonia vitripennis</name>
    <name type="common">Parasitic wasp</name>
    <dbReference type="NCBI Taxonomy" id="7425"/>
    <lineage>
        <taxon>Eukaryota</taxon>
        <taxon>Metazoa</taxon>
        <taxon>Ecdysozoa</taxon>
        <taxon>Arthropoda</taxon>
        <taxon>Hexapoda</taxon>
        <taxon>Insecta</taxon>
        <taxon>Pterygota</taxon>
        <taxon>Neoptera</taxon>
        <taxon>Endopterygota</taxon>
        <taxon>Hymenoptera</taxon>
        <taxon>Apocrita</taxon>
        <taxon>Proctotrupomorpha</taxon>
        <taxon>Chalcidoidea</taxon>
        <taxon>Pteromalidae</taxon>
        <taxon>Pteromalinae</taxon>
        <taxon>Nasonia</taxon>
    </lineage>
</organism>
<keyword evidence="6" id="KW-0808">Transferase</keyword>
<dbReference type="FunCoup" id="A0A7M7LKF8">
    <property type="interactions" value="283"/>
</dbReference>
<dbReference type="PROSITE" id="PS50011">
    <property type="entry name" value="PROTEIN_KINASE_DOM"/>
    <property type="match status" value="1"/>
</dbReference>
<reference evidence="16" key="1">
    <citation type="submission" date="2021-01" db="UniProtKB">
        <authorList>
            <consortium name="EnsemblMetazoa"/>
        </authorList>
    </citation>
    <scope>IDENTIFICATION</scope>
</reference>
<evidence type="ECO:0000256" key="8">
    <source>
        <dbReference type="ARBA" id="ARBA00022777"/>
    </source>
</evidence>
<feature type="region of interest" description="Disordered" evidence="14">
    <location>
        <begin position="341"/>
        <end position="525"/>
    </location>
</feature>
<feature type="compositionally biased region" description="Acidic residues" evidence="14">
    <location>
        <begin position="449"/>
        <end position="471"/>
    </location>
</feature>
<gene>
    <name evidence="16" type="primary">100123143</name>
</gene>
<keyword evidence="17" id="KW-1185">Reference proteome</keyword>
<comment type="cofactor">
    <cofactor evidence="1">
        <name>Mg(2+)</name>
        <dbReference type="ChEBI" id="CHEBI:18420"/>
    </cofactor>
</comment>
<dbReference type="Proteomes" id="UP000002358">
    <property type="component" value="Chromosome 5"/>
</dbReference>
<dbReference type="PANTHER" id="PTHR24056">
    <property type="entry name" value="CELL DIVISION PROTEIN KINASE"/>
    <property type="match status" value="1"/>
</dbReference>
<proteinExistence type="inferred from homology"/>
<feature type="compositionally biased region" description="Basic and acidic residues" evidence="14">
    <location>
        <begin position="498"/>
        <end position="510"/>
    </location>
</feature>
<keyword evidence="5" id="KW-0597">Phosphoprotein</keyword>
<evidence type="ECO:0000256" key="5">
    <source>
        <dbReference type="ARBA" id="ARBA00022553"/>
    </source>
</evidence>
<dbReference type="GO" id="GO:0007346">
    <property type="term" value="P:regulation of mitotic cell cycle"/>
    <property type="evidence" value="ECO:0007669"/>
    <property type="project" value="TreeGrafter"/>
</dbReference>
<sequence>MSNDKSAMDVDYQSEDGEIRKSPDNFSEEEGADTADSLEIKPPQAVVRHRKTTSHRRDKHSDRSGIGGGSGSDRSRDDKERKSRHHERGEESRHRDKHSRHRRHEMDVVVEKSRRSDPSKRDRESSRHERKERSTGDRVLEDLRESNFGRTNSSNNQSRMTSRLLDKRRERREEPPREYKMDTSSSSRSREEGRMSDGRSGERREIRVEELRERREMRIAAAAAAAAAADEATNRDQRREIRMEEQRSRHIRMTEQDMGYVDVELMEQQMAQEHVQRSSSGREKRHKRSHKHDRIRERDREREKLEKEIAHREKHAREQHQAMEVSVYEELERMEAIAAEQHMASNKDPREMTEQELRRQKLLDAEREMARRKENSRIELEARRMKRGEKRHHSPEIMPPEHAIVELSDESVRVTNIPSDDASEPKSNRSRLSDEEMRDATREQSPDNESTDSSDSSSDDDDDDDDDDDSNDSNKDSNDDSNNSDYNNPSPLSVDQLAKSDRSERSDSPGHVDTNGSAKPTNETKKDVIDIGLDLPPYFPAIQGCRSVEEYKCLNRIAEGTYGVVYRAEDRRTKEIVALKRLKMEKEKDGFPITSLREINTLLKAQHPNIVTVREIVVGSNMDKIFIVMDYVEHDLKSLMETMKSKNQVFIPGEIKCLMQQLLRAVAHLHDNWILHRDLKTSNLLLSHRGILKVGDFGLAREYGSPLKQYTSVVVTLWYRAPELLLGMKEYSTPIDMWSVGCIFAELLRMEALFPGKSEIDYLNRVFKELGTPSDRIWPGYSKLPLVKKIPFAHYPVNNIRQRFSLSLSDAGIELLAKFLTYDPAQRITADDALKHTYFTESPLPIDPAMFPTWPAKSEFGARTLNASPKPPSGGKEFKQLGENDDEDSASGFHMGSREASRQLPVGGGFHLKF</sequence>
<feature type="compositionally biased region" description="Basic and acidic residues" evidence="14">
    <location>
        <begin position="345"/>
        <end position="383"/>
    </location>
</feature>
<dbReference type="InterPro" id="IPR008271">
    <property type="entry name" value="Ser/Thr_kinase_AS"/>
</dbReference>
<keyword evidence="8" id="KW-0418">Kinase</keyword>
<feature type="compositionally biased region" description="Basic and acidic residues" evidence="14">
    <location>
        <begin position="423"/>
        <end position="445"/>
    </location>
</feature>
<dbReference type="InterPro" id="IPR000719">
    <property type="entry name" value="Prot_kinase_dom"/>
</dbReference>
<feature type="compositionally biased region" description="Basic and acidic residues" evidence="14">
    <location>
        <begin position="188"/>
        <end position="209"/>
    </location>
</feature>
<feature type="region of interest" description="Disordered" evidence="14">
    <location>
        <begin position="225"/>
        <end position="255"/>
    </location>
</feature>
<feature type="compositionally biased region" description="Basic and acidic residues" evidence="14">
    <location>
        <begin position="73"/>
        <end position="94"/>
    </location>
</feature>
<feature type="compositionally biased region" description="Basic and acidic residues" evidence="14">
    <location>
        <begin position="104"/>
        <end position="147"/>
    </location>
</feature>
<dbReference type="Pfam" id="PF00069">
    <property type="entry name" value="Pkinase"/>
    <property type="match status" value="1"/>
</dbReference>
<dbReference type="PROSITE" id="PS00108">
    <property type="entry name" value="PROTEIN_KINASE_ST"/>
    <property type="match status" value="1"/>
</dbReference>
<feature type="compositionally biased region" description="Basic and acidic residues" evidence="14">
    <location>
        <begin position="232"/>
        <end position="255"/>
    </location>
</feature>
<feature type="domain" description="Protein kinase" evidence="15">
    <location>
        <begin position="551"/>
        <end position="839"/>
    </location>
</feature>
<keyword evidence="9" id="KW-0067">ATP-binding</keyword>
<evidence type="ECO:0000259" key="15">
    <source>
        <dbReference type="PROSITE" id="PS50011"/>
    </source>
</evidence>
<comment type="catalytic activity">
    <reaction evidence="11">
        <text>L-threonyl-[protein] + ATP = O-phospho-L-threonyl-[protein] + ADP + H(+)</text>
        <dbReference type="Rhea" id="RHEA:46608"/>
        <dbReference type="Rhea" id="RHEA-COMP:11060"/>
        <dbReference type="Rhea" id="RHEA-COMP:11605"/>
        <dbReference type="ChEBI" id="CHEBI:15378"/>
        <dbReference type="ChEBI" id="CHEBI:30013"/>
        <dbReference type="ChEBI" id="CHEBI:30616"/>
        <dbReference type="ChEBI" id="CHEBI:61977"/>
        <dbReference type="ChEBI" id="CHEBI:456216"/>
        <dbReference type="EC" id="2.7.11.22"/>
    </reaction>
</comment>
<dbReference type="Gene3D" id="3.30.200.20">
    <property type="entry name" value="Phosphorylase Kinase, domain 1"/>
    <property type="match status" value="1"/>
</dbReference>
<evidence type="ECO:0000256" key="13">
    <source>
        <dbReference type="ARBA" id="ARBA00079859"/>
    </source>
</evidence>
<dbReference type="GO" id="GO:0004693">
    <property type="term" value="F:cyclin-dependent protein serine/threonine kinase activity"/>
    <property type="evidence" value="ECO:0007669"/>
    <property type="project" value="UniProtKB-EC"/>
</dbReference>
<feature type="region of interest" description="Disordered" evidence="14">
    <location>
        <begin position="862"/>
        <end position="914"/>
    </location>
</feature>
<feature type="region of interest" description="Disordered" evidence="14">
    <location>
        <begin position="268"/>
        <end position="303"/>
    </location>
</feature>
<dbReference type="InterPro" id="IPR045267">
    <property type="entry name" value="CDK11/PITSLRE_STKc"/>
</dbReference>
<keyword evidence="7" id="KW-0547">Nucleotide-binding</keyword>
<comment type="similarity">
    <text evidence="2">Belongs to the protein kinase superfamily. CMGC Ser/Thr protein kinase family. CDC2/CDKX subfamily.</text>
</comment>
<evidence type="ECO:0000256" key="2">
    <source>
        <dbReference type="ARBA" id="ARBA00006485"/>
    </source>
</evidence>
<feature type="compositionally biased region" description="Basic and acidic residues" evidence="14">
    <location>
        <begin position="164"/>
        <end position="181"/>
    </location>
</feature>
<dbReference type="SMART" id="SM00220">
    <property type="entry name" value="S_TKc"/>
    <property type="match status" value="1"/>
</dbReference>
<evidence type="ECO:0000256" key="9">
    <source>
        <dbReference type="ARBA" id="ARBA00022840"/>
    </source>
</evidence>
<evidence type="ECO:0000256" key="1">
    <source>
        <dbReference type="ARBA" id="ARBA00001946"/>
    </source>
</evidence>
<dbReference type="PANTHER" id="PTHR24056:SF107">
    <property type="entry name" value="CYCLIN-DEPENDENT KINASE 11A-RELATED"/>
    <property type="match status" value="1"/>
</dbReference>
<dbReference type="SMR" id="A0A7M7LKF8"/>
<evidence type="ECO:0000256" key="14">
    <source>
        <dbReference type="SAM" id="MobiDB-lite"/>
    </source>
</evidence>
<dbReference type="InParanoid" id="A0A7M7LKF8"/>
<evidence type="ECO:0000313" key="17">
    <source>
        <dbReference type="Proteomes" id="UP000002358"/>
    </source>
</evidence>
<keyword evidence="4" id="KW-0723">Serine/threonine-protein kinase</keyword>
<dbReference type="CDD" id="cd07843">
    <property type="entry name" value="STKc_CDC2L1"/>
    <property type="match status" value="1"/>
</dbReference>
<feature type="compositionally biased region" description="Low complexity" evidence="14">
    <location>
        <begin position="480"/>
        <end position="491"/>
    </location>
</feature>
<protein>
    <recommendedName>
        <fullName evidence="3">cyclin-dependent kinase</fullName>
        <ecNumber evidence="3">2.7.11.22</ecNumber>
    </recommendedName>
    <alternativeName>
        <fullName evidence="13">Galactosyltransferase-associated protein kinase p58/GTA</fullName>
    </alternativeName>
</protein>
<dbReference type="AlphaFoldDB" id="A0A7M7LKF8"/>
<feature type="compositionally biased region" description="Basic residues" evidence="14">
    <location>
        <begin position="283"/>
        <end position="293"/>
    </location>
</feature>
<evidence type="ECO:0000256" key="7">
    <source>
        <dbReference type="ARBA" id="ARBA00022741"/>
    </source>
</evidence>
<evidence type="ECO:0000256" key="6">
    <source>
        <dbReference type="ARBA" id="ARBA00022679"/>
    </source>
</evidence>
<feature type="compositionally biased region" description="Polar residues" evidence="14">
    <location>
        <begin position="148"/>
        <end position="161"/>
    </location>
</feature>
<evidence type="ECO:0000256" key="12">
    <source>
        <dbReference type="ARBA" id="ARBA00048367"/>
    </source>
</evidence>
<dbReference type="SUPFAM" id="SSF56112">
    <property type="entry name" value="Protein kinase-like (PK-like)"/>
    <property type="match status" value="1"/>
</dbReference>
<dbReference type="EC" id="2.7.11.22" evidence="3"/>
<dbReference type="FunFam" id="3.30.200.20:FF:000054">
    <property type="entry name" value="Cyclin-dependent kinase 11B"/>
    <property type="match status" value="1"/>
</dbReference>